<evidence type="ECO:0000256" key="1">
    <source>
        <dbReference type="SAM" id="MobiDB-lite"/>
    </source>
</evidence>
<dbReference type="EMBL" id="AZHF01000003">
    <property type="protein sequence ID" value="OAA78183.1"/>
    <property type="molecule type" value="Genomic_DNA"/>
</dbReference>
<reference evidence="2 3" key="1">
    <citation type="journal article" date="2016" name="Genome Biol. Evol.">
        <title>Divergent and convergent evolution of fungal pathogenicity.</title>
        <authorList>
            <person name="Shang Y."/>
            <person name="Xiao G."/>
            <person name="Zheng P."/>
            <person name="Cen K."/>
            <person name="Zhan S."/>
            <person name="Wang C."/>
        </authorList>
    </citation>
    <scope>NUCLEOTIDE SEQUENCE [LARGE SCALE GENOMIC DNA]</scope>
    <source>
        <strain evidence="2 3">RCEF 1005</strain>
    </source>
</reference>
<dbReference type="AlphaFoldDB" id="A0A162K7U0"/>
<proteinExistence type="predicted"/>
<feature type="compositionally biased region" description="Basic and acidic residues" evidence="1">
    <location>
        <begin position="254"/>
        <end position="263"/>
    </location>
</feature>
<keyword evidence="3" id="KW-1185">Reference proteome</keyword>
<dbReference type="Proteomes" id="UP000076881">
    <property type="component" value="Unassembled WGS sequence"/>
</dbReference>
<comment type="caution">
    <text evidence="2">The sequence shown here is derived from an EMBL/GenBank/DDBJ whole genome shotgun (WGS) entry which is preliminary data.</text>
</comment>
<evidence type="ECO:0000313" key="2">
    <source>
        <dbReference type="EMBL" id="OAA78183.1"/>
    </source>
</evidence>
<protein>
    <submittedName>
        <fullName evidence="2">Uncharacterized protein</fullName>
    </submittedName>
</protein>
<organism evidence="2 3">
    <name type="scientific">Akanthomyces lecanii RCEF 1005</name>
    <dbReference type="NCBI Taxonomy" id="1081108"/>
    <lineage>
        <taxon>Eukaryota</taxon>
        <taxon>Fungi</taxon>
        <taxon>Dikarya</taxon>
        <taxon>Ascomycota</taxon>
        <taxon>Pezizomycotina</taxon>
        <taxon>Sordariomycetes</taxon>
        <taxon>Hypocreomycetidae</taxon>
        <taxon>Hypocreales</taxon>
        <taxon>Cordycipitaceae</taxon>
        <taxon>Akanthomyces</taxon>
        <taxon>Cordyceps confragosa</taxon>
    </lineage>
</organism>
<name>A0A162K7U0_CORDF</name>
<gene>
    <name evidence="2" type="ORF">LEL_05006</name>
</gene>
<accession>A0A162K7U0</accession>
<sequence>MPSATAVFNRTLTNLGPLTTTFTPGPSCTALASQSNAGFIFARSGYGNDLESANGPNFPYGSVACTPQDLATCYPNGKERQSILATGYEFTQAYNSPGYHCPAGWTAVASATLPDVSSNRTVPSGYDAYATGFALSAMASGETMTMCCPSGYTPFAGDFEFQVGCTSSMGPTSSYGVSERCFNDRPTTTATFEYWSGEVTKIEPVSDAPAKYIQLPLQTGSLISYEIIHTMPNIVLINKGTATETASPTPTSTSKDEGRDGKKNSGSVQRVNLPFAAAVTILLAAGSLFGLG</sequence>
<feature type="compositionally biased region" description="Low complexity" evidence="1">
    <location>
        <begin position="243"/>
        <end position="253"/>
    </location>
</feature>
<feature type="region of interest" description="Disordered" evidence="1">
    <location>
        <begin position="243"/>
        <end position="267"/>
    </location>
</feature>
<evidence type="ECO:0000313" key="3">
    <source>
        <dbReference type="Proteomes" id="UP000076881"/>
    </source>
</evidence>
<dbReference type="OrthoDB" id="5429716at2759"/>